<dbReference type="PANTHER" id="PTHR35024:SF4">
    <property type="entry name" value="POLYMER-FORMING CYTOSKELETAL PROTEIN"/>
    <property type="match status" value="1"/>
</dbReference>
<dbReference type="EMBL" id="JAUJEA010000013">
    <property type="protein sequence ID" value="MDN5204833.1"/>
    <property type="molecule type" value="Genomic_DNA"/>
</dbReference>
<name>A0ABT8KXE6_9BACT</name>
<comment type="similarity">
    <text evidence="1">Belongs to the bactofilin family.</text>
</comment>
<dbReference type="Proteomes" id="UP001172082">
    <property type="component" value="Unassembled WGS sequence"/>
</dbReference>
<keyword evidence="3" id="KW-1185">Reference proteome</keyword>
<proteinExistence type="inferred from homology"/>
<dbReference type="PANTHER" id="PTHR35024">
    <property type="entry name" value="HYPOTHETICAL CYTOSOLIC PROTEIN"/>
    <property type="match status" value="1"/>
</dbReference>
<organism evidence="2 3">
    <name type="scientific">Splendidivirga corallicola</name>
    <dbReference type="NCBI Taxonomy" id="3051826"/>
    <lineage>
        <taxon>Bacteria</taxon>
        <taxon>Pseudomonadati</taxon>
        <taxon>Bacteroidota</taxon>
        <taxon>Cytophagia</taxon>
        <taxon>Cytophagales</taxon>
        <taxon>Splendidivirgaceae</taxon>
        <taxon>Splendidivirga</taxon>
    </lineage>
</organism>
<evidence type="ECO:0000313" key="3">
    <source>
        <dbReference type="Proteomes" id="UP001172082"/>
    </source>
</evidence>
<gene>
    <name evidence="2" type="ORF">QQ008_25810</name>
</gene>
<comment type="caution">
    <text evidence="2">The sequence shown here is derived from an EMBL/GenBank/DDBJ whole genome shotgun (WGS) entry which is preliminary data.</text>
</comment>
<dbReference type="InterPro" id="IPR007607">
    <property type="entry name" value="BacA/B"/>
</dbReference>
<sequence length="144" mass="15476">MFNNKKVQKTTAKATTENSLFGRGCVFEGNIESTDNLRIDGKIIGIIKAKSKIVTGQESVIEGDIWTDQAEIAGVIKGNVVVKDTLVLKPTAAVYGDITADKLIMEEGAKISGNCKIESNVKEVTFQSDQTQKNSTESYVSATG</sequence>
<accession>A0ABT8KXE6</accession>
<evidence type="ECO:0000313" key="2">
    <source>
        <dbReference type="EMBL" id="MDN5204833.1"/>
    </source>
</evidence>
<dbReference type="Pfam" id="PF04519">
    <property type="entry name" value="Bactofilin"/>
    <property type="match status" value="1"/>
</dbReference>
<evidence type="ECO:0000256" key="1">
    <source>
        <dbReference type="ARBA" id="ARBA00044755"/>
    </source>
</evidence>
<protein>
    <submittedName>
        <fullName evidence="2">Polymer-forming cytoskeletal protein</fullName>
    </submittedName>
</protein>
<dbReference type="RefSeq" id="WP_346754857.1">
    <property type="nucleotide sequence ID" value="NZ_JAUJEA010000013.1"/>
</dbReference>
<reference evidence="2" key="1">
    <citation type="submission" date="2023-06" db="EMBL/GenBank/DDBJ databases">
        <title>Genomic of Parafulvivirga corallium.</title>
        <authorList>
            <person name="Wang G."/>
        </authorList>
    </citation>
    <scope>NUCLEOTIDE SEQUENCE</scope>
    <source>
        <strain evidence="2">BMA10</strain>
    </source>
</reference>